<dbReference type="AlphaFoldDB" id="Q91464"/>
<feature type="non-terminal residue" evidence="2">
    <location>
        <position position="192"/>
    </location>
</feature>
<dbReference type="PRINTS" id="PR00317">
    <property type="entry name" value="EPENDYMIN"/>
</dbReference>
<evidence type="ECO:0000256" key="1">
    <source>
        <dbReference type="ARBA" id="ARBA00010771"/>
    </source>
</evidence>
<dbReference type="PANTHER" id="PTHR10697:SF5">
    <property type="entry name" value="EPENDYMIN-RELATED"/>
    <property type="match status" value="1"/>
</dbReference>
<dbReference type="GO" id="GO:0005576">
    <property type="term" value="C:extracellular region"/>
    <property type="evidence" value="ECO:0007669"/>
    <property type="project" value="InterPro"/>
</dbReference>
<name>Q91464_9TELE</name>
<proteinExistence type="evidence at transcript level"/>
<dbReference type="GO" id="GO:0007160">
    <property type="term" value="P:cell-matrix adhesion"/>
    <property type="evidence" value="ECO:0007669"/>
    <property type="project" value="InterPro"/>
</dbReference>
<dbReference type="PANTHER" id="PTHR10697">
    <property type="entry name" value="MAMMALIAN EPENDYMIN-RELATED PROTEIN 1"/>
    <property type="match status" value="1"/>
</dbReference>
<protein>
    <submittedName>
        <fullName evidence="2">Ependymin</fullName>
    </submittedName>
</protein>
<reference evidence="2" key="2">
    <citation type="journal article" date="1996" name="Mol. Biol. Evol.">
        <title>Molecular evolution of ependymin and the phylogenetic resolution of early divergences among euteleost fishes.</title>
        <authorList>
            <person name="Orti G."/>
            <person name="Meyer A."/>
        </authorList>
    </citation>
    <scope>NUCLEOTIDE SEQUENCE</scope>
</reference>
<sequence length="192" mass="21614">GSSSREPCRSPPKTSGTLCVSSSKDDAIAWGEFKYDSSQKHLRFVEDTGKSNKTSYLDVLIDFDKGVLYELDTKNESCRKQMLPSHKHPLELPSDATHVEELYLGRLDKTEQGLRVRLWSGNLSDHDAHHADHVQAHYSMTTTSCGCIAVSYTYHSEKNDLVFSFYNVKARVDDSQAFTPPRYCEGLTTEDA</sequence>
<comment type="similarity">
    <text evidence="1">Belongs to the ependymin family.</text>
</comment>
<dbReference type="GO" id="GO:0005764">
    <property type="term" value="C:lysosome"/>
    <property type="evidence" value="ECO:0007669"/>
    <property type="project" value="TreeGrafter"/>
</dbReference>
<dbReference type="SMART" id="SM00026">
    <property type="entry name" value="EPEND"/>
    <property type="match status" value="1"/>
</dbReference>
<accession>Q91464</accession>
<dbReference type="EMBL" id="U33490">
    <property type="protein sequence ID" value="AAB40068.1"/>
    <property type="molecule type" value="mRNA"/>
</dbReference>
<organism evidence="2">
    <name type="scientific">Schilbe sp</name>
    <dbReference type="NCBI Taxonomy" id="42508"/>
    <lineage>
        <taxon>Eukaryota</taxon>
        <taxon>Metazoa</taxon>
        <taxon>Chordata</taxon>
        <taxon>Craniata</taxon>
        <taxon>Vertebrata</taxon>
        <taxon>Euteleostomi</taxon>
        <taxon>Actinopterygii</taxon>
        <taxon>Neopterygii</taxon>
        <taxon>Teleostei</taxon>
        <taxon>Ostariophysi</taxon>
        <taxon>Siluriformes</taxon>
        <taxon>Schilbidae</taxon>
        <taxon>Schilbe</taxon>
    </lineage>
</organism>
<reference evidence="2" key="1">
    <citation type="thesis" date="1995" institute="SUNY at Stony Brook" country="New York">
        <title>The evolutionary radiation of characiform fishes: a molecular phylogenetic perspective.</title>
        <authorList>
            <person name="Orti G."/>
        </authorList>
    </citation>
    <scope>NUCLEOTIDE SEQUENCE</scope>
</reference>
<dbReference type="Pfam" id="PF00811">
    <property type="entry name" value="Ependymin"/>
    <property type="match status" value="1"/>
</dbReference>
<evidence type="ECO:0000313" key="2">
    <source>
        <dbReference type="EMBL" id="AAB40068.1"/>
    </source>
</evidence>
<feature type="non-terminal residue" evidence="2">
    <location>
        <position position="1"/>
    </location>
</feature>
<dbReference type="InterPro" id="IPR001299">
    <property type="entry name" value="Ependymin"/>
</dbReference>
<dbReference type="GO" id="GO:0005509">
    <property type="term" value="F:calcium ion binding"/>
    <property type="evidence" value="ECO:0007669"/>
    <property type="project" value="InterPro"/>
</dbReference>